<evidence type="ECO:0000313" key="2">
    <source>
        <dbReference type="EMBL" id="EFJ41196.1"/>
    </source>
</evidence>
<feature type="compositionally biased region" description="Pro residues" evidence="1">
    <location>
        <begin position="178"/>
        <end position="218"/>
    </location>
</feature>
<dbReference type="EMBL" id="GL378399">
    <property type="protein sequence ID" value="EFJ41196.1"/>
    <property type="molecule type" value="Genomic_DNA"/>
</dbReference>
<feature type="region of interest" description="Disordered" evidence="1">
    <location>
        <begin position="175"/>
        <end position="218"/>
    </location>
</feature>
<proteinExistence type="predicted"/>
<dbReference type="AlphaFoldDB" id="D8UGG7"/>
<name>D8UGG7_VOLCA</name>
<dbReference type="RefSeq" id="XP_002957764.1">
    <property type="nucleotide sequence ID" value="XM_002957718.1"/>
</dbReference>
<dbReference type="InParanoid" id="D8UGG7"/>
<protein>
    <recommendedName>
        <fullName evidence="4">Pherophorin domain-containing protein</fullName>
    </recommendedName>
</protein>
<gene>
    <name evidence="2" type="ORF">VOLCADRAFT_98859</name>
</gene>
<evidence type="ECO:0000256" key="1">
    <source>
        <dbReference type="SAM" id="MobiDB-lite"/>
    </source>
</evidence>
<dbReference type="Proteomes" id="UP000001058">
    <property type="component" value="Unassembled WGS sequence"/>
</dbReference>
<sequence>MPSCYLANAANDNPEQSLTNLIYTQPTPAASPKTSAGQITFLLNCSKAADIVTDYINNQLRIENLSKGGLVSGFGFDICIISTTAFTTTQLLRVCGTFLSAFQANKAKERLHNFVSPGDVPMSLLTRGYLTAKGASGGGPACGDAAHGYSFTTRGYVQEGRRSCLFDATSTQTCVIQEPPPPPPHPSLSMPPPSPSPTIPNQPPLRLPKPPLPPSPTAGPPLSVCEVCIKIEVMAPALEMVGFRLELDEERPPPPWPYPPPPAQATVCIRLMFISSLPPSTSETCGRSQVSSSTLMEALQLPCFRQQPKRRSKLEAGGWGLCHGQYSPARRPNSCRQCWNAVQSNVCCVPPPER</sequence>
<dbReference type="GeneID" id="9620783"/>
<keyword evidence="3" id="KW-1185">Reference proteome</keyword>
<evidence type="ECO:0008006" key="4">
    <source>
        <dbReference type="Google" id="ProtNLM"/>
    </source>
</evidence>
<accession>D8UGG7</accession>
<organism evidence="3">
    <name type="scientific">Volvox carteri f. nagariensis</name>
    <dbReference type="NCBI Taxonomy" id="3068"/>
    <lineage>
        <taxon>Eukaryota</taxon>
        <taxon>Viridiplantae</taxon>
        <taxon>Chlorophyta</taxon>
        <taxon>core chlorophytes</taxon>
        <taxon>Chlorophyceae</taxon>
        <taxon>CS clade</taxon>
        <taxon>Chlamydomonadales</taxon>
        <taxon>Volvocaceae</taxon>
        <taxon>Volvox</taxon>
    </lineage>
</organism>
<evidence type="ECO:0000313" key="3">
    <source>
        <dbReference type="Proteomes" id="UP000001058"/>
    </source>
</evidence>
<reference evidence="2 3" key="1">
    <citation type="journal article" date="2010" name="Science">
        <title>Genomic analysis of organismal complexity in the multicellular green alga Volvox carteri.</title>
        <authorList>
            <person name="Prochnik S.E."/>
            <person name="Umen J."/>
            <person name="Nedelcu A.M."/>
            <person name="Hallmann A."/>
            <person name="Miller S.M."/>
            <person name="Nishii I."/>
            <person name="Ferris P."/>
            <person name="Kuo A."/>
            <person name="Mitros T."/>
            <person name="Fritz-Laylin L.K."/>
            <person name="Hellsten U."/>
            <person name="Chapman J."/>
            <person name="Simakov O."/>
            <person name="Rensing S.A."/>
            <person name="Terry A."/>
            <person name="Pangilinan J."/>
            <person name="Kapitonov V."/>
            <person name="Jurka J."/>
            <person name="Salamov A."/>
            <person name="Shapiro H."/>
            <person name="Schmutz J."/>
            <person name="Grimwood J."/>
            <person name="Lindquist E."/>
            <person name="Lucas S."/>
            <person name="Grigoriev I.V."/>
            <person name="Schmitt R."/>
            <person name="Kirk D."/>
            <person name="Rokhsar D.S."/>
        </authorList>
    </citation>
    <scope>NUCLEOTIDE SEQUENCE [LARGE SCALE GENOMIC DNA]</scope>
    <source>
        <strain evidence="3">f. Nagariensis / Eve</strain>
    </source>
</reference>
<dbReference type="KEGG" id="vcn:VOLCADRAFT_98859"/>